<sequence length="534" mass="61124">MEPFVEHLHTNYVPTEPEIDLIHTHLAPYVAELARLESLIRDLSAQRDRIKAYVEPYRALASQGRRIPQELLEQIFLDCLPEHRNAAMSPTEAPLLLGHVCSEWRSIAFGFPQLWARLHVSSEFMSPSMMEELQTWLARSANSPLTISLQCAPEWEDVDDMDSPPFSLARILWKLTDVSERWKSIRIHGISVREWYRHLGPELSIDAHLLRDIEITFDGDDWDSWDLAHRLLTSSIMNGSTPHSVSIHARYPWRFVPREAISCAHLSHLTLAFLPTMAGVPDHRHFNVKWAFELLDRCSRLESLKIHLYDSRIDLEDVAFEIHLPLMRSFVVLDGSLVLSAILADFLESLTMPNLSELQLPKPLKSWKYDSSHRAALRPSFFHRLAEKSPLISKVRIPMPYFTEQALSENLGQLTLLTAFRTCNAICFAPTVTRHLLESFVSVAPQQLLSELVELILENEVDDVDFWTLLREATLCRLTIRRVEIGFKNLPRRPDVDLQTDITGFRARGVVVTVNFEPANPVPGPPSPWAGVQK</sequence>
<protein>
    <recommendedName>
        <fullName evidence="3">F-box domain-containing protein</fullName>
    </recommendedName>
</protein>
<evidence type="ECO:0000313" key="2">
    <source>
        <dbReference type="Proteomes" id="UP001221142"/>
    </source>
</evidence>
<accession>A0AAD7C1R4</accession>
<organism evidence="1 2">
    <name type="scientific">Roridomyces roridus</name>
    <dbReference type="NCBI Taxonomy" id="1738132"/>
    <lineage>
        <taxon>Eukaryota</taxon>
        <taxon>Fungi</taxon>
        <taxon>Dikarya</taxon>
        <taxon>Basidiomycota</taxon>
        <taxon>Agaricomycotina</taxon>
        <taxon>Agaricomycetes</taxon>
        <taxon>Agaricomycetidae</taxon>
        <taxon>Agaricales</taxon>
        <taxon>Marasmiineae</taxon>
        <taxon>Mycenaceae</taxon>
        <taxon>Roridomyces</taxon>
    </lineage>
</organism>
<dbReference type="EMBL" id="JARKIF010000007">
    <property type="protein sequence ID" value="KAJ7635130.1"/>
    <property type="molecule type" value="Genomic_DNA"/>
</dbReference>
<name>A0AAD7C1R4_9AGAR</name>
<proteinExistence type="predicted"/>
<evidence type="ECO:0008006" key="3">
    <source>
        <dbReference type="Google" id="ProtNLM"/>
    </source>
</evidence>
<keyword evidence="2" id="KW-1185">Reference proteome</keyword>
<gene>
    <name evidence="1" type="ORF">FB45DRAFT_481178</name>
</gene>
<dbReference type="Proteomes" id="UP001221142">
    <property type="component" value="Unassembled WGS sequence"/>
</dbReference>
<reference evidence="1" key="1">
    <citation type="submission" date="2023-03" db="EMBL/GenBank/DDBJ databases">
        <title>Massive genome expansion in bonnet fungi (Mycena s.s.) driven by repeated elements and novel gene families across ecological guilds.</title>
        <authorList>
            <consortium name="Lawrence Berkeley National Laboratory"/>
            <person name="Harder C.B."/>
            <person name="Miyauchi S."/>
            <person name="Viragh M."/>
            <person name="Kuo A."/>
            <person name="Thoen E."/>
            <person name="Andreopoulos B."/>
            <person name="Lu D."/>
            <person name="Skrede I."/>
            <person name="Drula E."/>
            <person name="Henrissat B."/>
            <person name="Morin E."/>
            <person name="Kohler A."/>
            <person name="Barry K."/>
            <person name="LaButti K."/>
            <person name="Morin E."/>
            <person name="Salamov A."/>
            <person name="Lipzen A."/>
            <person name="Mereny Z."/>
            <person name="Hegedus B."/>
            <person name="Baldrian P."/>
            <person name="Stursova M."/>
            <person name="Weitz H."/>
            <person name="Taylor A."/>
            <person name="Grigoriev I.V."/>
            <person name="Nagy L.G."/>
            <person name="Martin F."/>
            <person name="Kauserud H."/>
        </authorList>
    </citation>
    <scope>NUCLEOTIDE SEQUENCE</scope>
    <source>
        <strain evidence="1">9284</strain>
    </source>
</reference>
<dbReference type="AlphaFoldDB" id="A0AAD7C1R4"/>
<evidence type="ECO:0000313" key="1">
    <source>
        <dbReference type="EMBL" id="KAJ7635130.1"/>
    </source>
</evidence>
<comment type="caution">
    <text evidence="1">The sequence shown here is derived from an EMBL/GenBank/DDBJ whole genome shotgun (WGS) entry which is preliminary data.</text>
</comment>